<dbReference type="InterPro" id="IPR008265">
    <property type="entry name" value="Lipase_GDSL_AS"/>
</dbReference>
<dbReference type="EMBL" id="JACHGW010000003">
    <property type="protein sequence ID" value="MBB6052022.1"/>
    <property type="molecule type" value="Genomic_DNA"/>
</dbReference>
<dbReference type="PANTHER" id="PTHR30383:SF5">
    <property type="entry name" value="SGNH HYDROLASE-TYPE ESTERASE DOMAIN-CONTAINING PROTEIN"/>
    <property type="match status" value="1"/>
</dbReference>
<dbReference type="GO" id="GO:0006629">
    <property type="term" value="P:lipid metabolic process"/>
    <property type="evidence" value="ECO:0007669"/>
    <property type="project" value="InterPro"/>
</dbReference>
<organism evidence="2 3">
    <name type="scientific">Armatimonas rosea</name>
    <dbReference type="NCBI Taxonomy" id="685828"/>
    <lineage>
        <taxon>Bacteria</taxon>
        <taxon>Bacillati</taxon>
        <taxon>Armatimonadota</taxon>
        <taxon>Armatimonadia</taxon>
        <taxon>Armatimonadales</taxon>
        <taxon>Armatimonadaceae</taxon>
        <taxon>Armatimonas</taxon>
    </lineage>
</organism>
<proteinExistence type="predicted"/>
<feature type="domain" description="SGNH hydrolase-type esterase" evidence="1">
    <location>
        <begin position="10"/>
        <end position="196"/>
    </location>
</feature>
<dbReference type="InterPro" id="IPR013830">
    <property type="entry name" value="SGNH_hydro"/>
</dbReference>
<comment type="caution">
    <text evidence="2">The sequence shown here is derived from an EMBL/GenBank/DDBJ whole genome shotgun (WGS) entry which is preliminary data.</text>
</comment>
<evidence type="ECO:0000259" key="1">
    <source>
        <dbReference type="Pfam" id="PF13472"/>
    </source>
</evidence>
<protein>
    <submittedName>
        <fullName evidence="2">Lysophospholipase L1-like esterase</fullName>
    </submittedName>
</protein>
<dbReference type="RefSeq" id="WP_184200171.1">
    <property type="nucleotide sequence ID" value="NZ_JACHGW010000003.1"/>
</dbReference>
<accession>A0A7W9W8W6</accession>
<keyword evidence="3" id="KW-1185">Reference proteome</keyword>
<dbReference type="CDD" id="cd01834">
    <property type="entry name" value="SGNH_hydrolase_like_2"/>
    <property type="match status" value="1"/>
</dbReference>
<dbReference type="Pfam" id="PF13472">
    <property type="entry name" value="Lipase_GDSL_2"/>
    <property type="match status" value="1"/>
</dbReference>
<dbReference type="PROSITE" id="PS01098">
    <property type="entry name" value="LIPASE_GDSL_SER"/>
    <property type="match status" value="1"/>
</dbReference>
<sequence length="211" mass="23537">MKIESGTLLFIGDSITDAGRARPVGEGGGLGGGYPSQVAALLGATYPERKIRVLNTGISGNTIRNLKSRWQKDVIDLKPDWLSIMIGTNDVWRQFQGTNNPDSVLPDEFEKTYNELILQTRPLVKGITLLTPFYIEPDHEQPMRKRMDEYGKLVRKIAKETGCRFGDTQAAYDKALQSVPFATLAGDKVHPSPAGHMVLSRVFLKTVDYRW</sequence>
<dbReference type="GO" id="GO:0004622">
    <property type="term" value="F:phosphatidylcholine lysophospholipase activity"/>
    <property type="evidence" value="ECO:0007669"/>
    <property type="project" value="TreeGrafter"/>
</dbReference>
<evidence type="ECO:0000313" key="3">
    <source>
        <dbReference type="Proteomes" id="UP000520814"/>
    </source>
</evidence>
<dbReference type="PANTHER" id="PTHR30383">
    <property type="entry name" value="THIOESTERASE 1/PROTEASE 1/LYSOPHOSPHOLIPASE L1"/>
    <property type="match status" value="1"/>
</dbReference>
<dbReference type="InterPro" id="IPR036514">
    <property type="entry name" value="SGNH_hydro_sf"/>
</dbReference>
<reference evidence="2 3" key="1">
    <citation type="submission" date="2020-08" db="EMBL/GenBank/DDBJ databases">
        <title>Genomic Encyclopedia of Type Strains, Phase IV (KMG-IV): sequencing the most valuable type-strain genomes for metagenomic binning, comparative biology and taxonomic classification.</title>
        <authorList>
            <person name="Goeker M."/>
        </authorList>
    </citation>
    <scope>NUCLEOTIDE SEQUENCE [LARGE SCALE GENOMIC DNA]</scope>
    <source>
        <strain evidence="2 3">DSM 23562</strain>
    </source>
</reference>
<name>A0A7W9W8W6_ARMRO</name>
<dbReference type="AlphaFoldDB" id="A0A7W9W8W6"/>
<dbReference type="SUPFAM" id="SSF52266">
    <property type="entry name" value="SGNH hydrolase"/>
    <property type="match status" value="1"/>
</dbReference>
<dbReference type="Gene3D" id="3.40.50.1110">
    <property type="entry name" value="SGNH hydrolase"/>
    <property type="match status" value="1"/>
</dbReference>
<evidence type="ECO:0000313" key="2">
    <source>
        <dbReference type="EMBL" id="MBB6052022.1"/>
    </source>
</evidence>
<dbReference type="Proteomes" id="UP000520814">
    <property type="component" value="Unassembled WGS sequence"/>
</dbReference>
<gene>
    <name evidence="2" type="ORF">HNQ39_003832</name>
</gene>
<dbReference type="InterPro" id="IPR051532">
    <property type="entry name" value="Ester_Hydrolysis_Enzymes"/>
</dbReference>